<evidence type="ECO:0000313" key="6">
    <source>
        <dbReference type="EMBL" id="NUW36943.1"/>
    </source>
</evidence>
<dbReference type="GO" id="GO:1901982">
    <property type="term" value="F:maltose binding"/>
    <property type="evidence" value="ECO:0007669"/>
    <property type="project" value="TreeGrafter"/>
</dbReference>
<gene>
    <name evidence="6" type="ORF">HTZ77_36895</name>
</gene>
<proteinExistence type="inferred from homology"/>
<sequence length="441" mass="46816">MRIAKTTAATVTTAALALGLAACGGSSEPSKSQPAQSASAAGPKFAGQSLTVWRLGDPNEPSQKYMDELVAEFKTQTGADAKVQWIPWPQVNDKFTAAAAGGEGPDVTEIGNDQVPLWQSQDALAPVTSITTSGDQAQIPKNLFGLETIDGEVYAMPWGAGTRAVMYRTDWFKELKIEVPKTWDELLAAAKKIQEEKGKDVDGFAFNGGSDANHLLGALAWSEGGDYAVKEGGKWVGKLTDPAFKAGFASYTGIVTSGVSGKSRLTQNTTDIRTRFSNGKVGMYLTASWDIATIKEESKGKIKDGQMAFFPLPSKSGGETPAFFGGNDIAVWNDAKNKELATEFVKLASGKKWADRYAKDGGLLPVYPDTLAELAKDPAQAPFAAAFAKAKAFPADPQWTEANETKAVLQNAARSVIEGKATADDALASANKELEDILNQS</sequence>
<evidence type="ECO:0000256" key="4">
    <source>
        <dbReference type="SAM" id="MobiDB-lite"/>
    </source>
</evidence>
<dbReference type="Pfam" id="PF01547">
    <property type="entry name" value="SBP_bac_1"/>
    <property type="match status" value="1"/>
</dbReference>
<comment type="similarity">
    <text evidence="1">Belongs to the bacterial solute-binding protein 1 family.</text>
</comment>
<feature type="signal peptide" evidence="5">
    <location>
        <begin position="1"/>
        <end position="17"/>
    </location>
</feature>
<dbReference type="EMBL" id="JABWGN010000017">
    <property type="protein sequence ID" value="NUW36943.1"/>
    <property type="molecule type" value="Genomic_DNA"/>
</dbReference>
<accession>A0A7Y6IEV8</accession>
<protein>
    <submittedName>
        <fullName evidence="6">Extracellular solute-binding protein</fullName>
    </submittedName>
</protein>
<evidence type="ECO:0000256" key="5">
    <source>
        <dbReference type="SAM" id="SignalP"/>
    </source>
</evidence>
<comment type="caution">
    <text evidence="6">The sequence shown here is derived from an EMBL/GenBank/DDBJ whole genome shotgun (WGS) entry which is preliminary data.</text>
</comment>
<evidence type="ECO:0000256" key="3">
    <source>
        <dbReference type="ARBA" id="ARBA00022729"/>
    </source>
</evidence>
<dbReference type="SUPFAM" id="SSF53850">
    <property type="entry name" value="Periplasmic binding protein-like II"/>
    <property type="match status" value="1"/>
</dbReference>
<dbReference type="InterPro" id="IPR006059">
    <property type="entry name" value="SBP"/>
</dbReference>
<dbReference type="AlphaFoldDB" id="A0A7Y6IEV8"/>
<dbReference type="PANTHER" id="PTHR30061:SF50">
    <property type="entry name" value="MALTOSE_MALTODEXTRIN-BINDING PERIPLASMIC PROTEIN"/>
    <property type="match status" value="1"/>
</dbReference>
<dbReference type="RefSeq" id="WP_175594377.1">
    <property type="nucleotide sequence ID" value="NZ_JABWGN010000017.1"/>
</dbReference>
<reference evidence="6 7" key="1">
    <citation type="submission" date="2020-06" db="EMBL/GenBank/DDBJ databases">
        <title>Nonomuraea sp. SMC257, a novel actinomycete isolated from soil.</title>
        <authorList>
            <person name="Chanama M."/>
        </authorList>
    </citation>
    <scope>NUCLEOTIDE SEQUENCE [LARGE SCALE GENOMIC DNA]</scope>
    <source>
        <strain evidence="6 7">SMC257</strain>
    </source>
</reference>
<organism evidence="6 7">
    <name type="scientific">Nonomuraea montanisoli</name>
    <dbReference type="NCBI Taxonomy" id="2741721"/>
    <lineage>
        <taxon>Bacteria</taxon>
        <taxon>Bacillati</taxon>
        <taxon>Actinomycetota</taxon>
        <taxon>Actinomycetes</taxon>
        <taxon>Streptosporangiales</taxon>
        <taxon>Streptosporangiaceae</taxon>
        <taxon>Nonomuraea</taxon>
    </lineage>
</organism>
<evidence type="ECO:0000256" key="1">
    <source>
        <dbReference type="ARBA" id="ARBA00008520"/>
    </source>
</evidence>
<dbReference type="PROSITE" id="PS51257">
    <property type="entry name" value="PROKAR_LIPOPROTEIN"/>
    <property type="match status" value="1"/>
</dbReference>
<dbReference type="Gene3D" id="3.40.190.10">
    <property type="entry name" value="Periplasmic binding protein-like II"/>
    <property type="match status" value="2"/>
</dbReference>
<feature type="compositionally biased region" description="Low complexity" evidence="4">
    <location>
        <begin position="23"/>
        <end position="41"/>
    </location>
</feature>
<keyword evidence="2" id="KW-0813">Transport</keyword>
<dbReference type="Proteomes" id="UP000586042">
    <property type="component" value="Unassembled WGS sequence"/>
</dbReference>
<evidence type="ECO:0000256" key="2">
    <source>
        <dbReference type="ARBA" id="ARBA00022448"/>
    </source>
</evidence>
<feature type="chain" id="PRO_5038951262" evidence="5">
    <location>
        <begin position="18"/>
        <end position="441"/>
    </location>
</feature>
<keyword evidence="3 5" id="KW-0732">Signal</keyword>
<feature type="region of interest" description="Disordered" evidence="4">
    <location>
        <begin position="23"/>
        <end position="43"/>
    </location>
</feature>
<dbReference type="GO" id="GO:0042956">
    <property type="term" value="P:maltodextrin transmembrane transport"/>
    <property type="evidence" value="ECO:0007669"/>
    <property type="project" value="TreeGrafter"/>
</dbReference>
<name>A0A7Y6IEV8_9ACTN</name>
<dbReference type="PANTHER" id="PTHR30061">
    <property type="entry name" value="MALTOSE-BINDING PERIPLASMIC PROTEIN"/>
    <property type="match status" value="1"/>
</dbReference>
<dbReference type="GO" id="GO:0015768">
    <property type="term" value="P:maltose transport"/>
    <property type="evidence" value="ECO:0007669"/>
    <property type="project" value="TreeGrafter"/>
</dbReference>
<keyword evidence="7" id="KW-1185">Reference proteome</keyword>
<evidence type="ECO:0000313" key="7">
    <source>
        <dbReference type="Proteomes" id="UP000586042"/>
    </source>
</evidence>
<dbReference type="GO" id="GO:0055052">
    <property type="term" value="C:ATP-binding cassette (ABC) transporter complex, substrate-binding subunit-containing"/>
    <property type="evidence" value="ECO:0007669"/>
    <property type="project" value="TreeGrafter"/>
</dbReference>